<evidence type="ECO:0000259" key="3">
    <source>
        <dbReference type="PROSITE" id="PS51352"/>
    </source>
</evidence>
<dbReference type="InterPro" id="IPR036249">
    <property type="entry name" value="Thioredoxin-like_sf"/>
</dbReference>
<evidence type="ECO:0000256" key="2">
    <source>
        <dbReference type="SAM" id="Phobius"/>
    </source>
</evidence>
<dbReference type="STRING" id="286115.A0A507CIZ3"/>
<evidence type="ECO:0000313" key="7">
    <source>
        <dbReference type="Proteomes" id="UP000320475"/>
    </source>
</evidence>
<dbReference type="PROSITE" id="PS51352">
    <property type="entry name" value="THIOREDOXIN_2"/>
    <property type="match status" value="1"/>
</dbReference>
<feature type="domain" description="Thioredoxin" evidence="3">
    <location>
        <begin position="1"/>
        <end position="105"/>
    </location>
</feature>
<dbReference type="PROSITE" id="PS00194">
    <property type="entry name" value="THIOREDOXIN_1"/>
    <property type="match status" value="1"/>
</dbReference>
<accession>A0A507CIZ3</accession>
<dbReference type="EMBL" id="QEAM01000464">
    <property type="protein sequence ID" value="TPX39581.1"/>
    <property type="molecule type" value="Genomic_DNA"/>
</dbReference>
<evidence type="ECO:0000313" key="6">
    <source>
        <dbReference type="Proteomes" id="UP000317494"/>
    </source>
</evidence>
<keyword evidence="1" id="KW-1015">Disulfide bond</keyword>
<dbReference type="Proteomes" id="UP000320475">
    <property type="component" value="Unassembled WGS sequence"/>
</dbReference>
<evidence type="ECO:0000313" key="5">
    <source>
        <dbReference type="EMBL" id="TPX39581.1"/>
    </source>
</evidence>
<evidence type="ECO:0000256" key="1">
    <source>
        <dbReference type="ARBA" id="ARBA00023157"/>
    </source>
</evidence>
<keyword evidence="2" id="KW-1133">Transmembrane helix</keyword>
<dbReference type="Gene3D" id="3.40.30.10">
    <property type="entry name" value="Glutaredoxin"/>
    <property type="match status" value="1"/>
</dbReference>
<dbReference type="SUPFAM" id="SSF52833">
    <property type="entry name" value="Thioredoxin-like"/>
    <property type="match status" value="1"/>
</dbReference>
<dbReference type="InterPro" id="IPR017937">
    <property type="entry name" value="Thioredoxin_CS"/>
</dbReference>
<gene>
    <name evidence="5" type="ORF">SeLEV6574_g07115</name>
    <name evidence="4" type="ORF">SeMB42_g06420</name>
</gene>
<organism evidence="5 7">
    <name type="scientific">Synchytrium endobioticum</name>
    <dbReference type="NCBI Taxonomy" id="286115"/>
    <lineage>
        <taxon>Eukaryota</taxon>
        <taxon>Fungi</taxon>
        <taxon>Fungi incertae sedis</taxon>
        <taxon>Chytridiomycota</taxon>
        <taxon>Chytridiomycota incertae sedis</taxon>
        <taxon>Chytridiomycetes</taxon>
        <taxon>Synchytriales</taxon>
        <taxon>Synchytriaceae</taxon>
        <taxon>Synchytrium</taxon>
    </lineage>
</organism>
<dbReference type="InterPro" id="IPR013766">
    <property type="entry name" value="Thioredoxin_domain"/>
</dbReference>
<dbReference type="PANTHER" id="PTHR46115">
    <property type="entry name" value="THIOREDOXIN-LIKE PROTEIN 1"/>
    <property type="match status" value="1"/>
</dbReference>
<evidence type="ECO:0000313" key="4">
    <source>
        <dbReference type="EMBL" id="TPX39193.1"/>
    </source>
</evidence>
<dbReference type="EMBL" id="QEAN01000360">
    <property type="protein sequence ID" value="TPX39193.1"/>
    <property type="molecule type" value="Genomic_DNA"/>
</dbReference>
<reference evidence="6 7" key="1">
    <citation type="journal article" date="2019" name="Sci. Rep.">
        <title>Comparative genomics of chytrid fungi reveal insights into the obligate biotrophic and pathogenic lifestyle of Synchytrium endobioticum.</title>
        <authorList>
            <person name="van de Vossenberg B.T.L.H."/>
            <person name="Warris S."/>
            <person name="Nguyen H.D.T."/>
            <person name="van Gent-Pelzer M.P.E."/>
            <person name="Joly D.L."/>
            <person name="van de Geest H.C."/>
            <person name="Bonants P.J.M."/>
            <person name="Smith D.S."/>
            <person name="Levesque C.A."/>
            <person name="van der Lee T.A.J."/>
        </authorList>
    </citation>
    <scope>NUCLEOTIDE SEQUENCE [LARGE SCALE GENOMIC DNA]</scope>
    <source>
        <strain evidence="5 7">LEV6574</strain>
        <strain evidence="4 6">MB42</strain>
    </source>
</reference>
<dbReference type="Pfam" id="PF00085">
    <property type="entry name" value="Thioredoxin"/>
    <property type="match status" value="1"/>
</dbReference>
<feature type="transmembrane region" description="Helical" evidence="2">
    <location>
        <begin position="142"/>
        <end position="160"/>
    </location>
</feature>
<sequence length="169" mass="18010">MTITHISSLSQFNSKISESKLTVTKFTAVWCGPCKAVAPRFEALANQTTNVNFLEVDVDQQKDVAASSGIRAMPTFVFHKNGKKLAEVVGADIAKVERLTSQYGSPSTFTGSGHVLGGNSAAKSNASASSPRSSSFPLSMDTNTIIMIALALGLIAYYWFNPVDNSDVL</sequence>
<dbReference type="VEuPathDB" id="FungiDB:SeMB42_g06420"/>
<dbReference type="FunFam" id="3.40.30.10:FF:000245">
    <property type="entry name" value="Thioredoxin"/>
    <property type="match status" value="1"/>
</dbReference>
<dbReference type="PRINTS" id="PR00421">
    <property type="entry name" value="THIOREDOXIN"/>
</dbReference>
<dbReference type="CDD" id="cd02947">
    <property type="entry name" value="TRX_family"/>
    <property type="match status" value="1"/>
</dbReference>
<dbReference type="OrthoDB" id="10263751at2759"/>
<keyword evidence="2" id="KW-0472">Membrane</keyword>
<proteinExistence type="predicted"/>
<protein>
    <recommendedName>
        <fullName evidence="3">Thioredoxin domain-containing protein</fullName>
    </recommendedName>
</protein>
<name>A0A507CIZ3_9FUNG</name>
<keyword evidence="2" id="KW-0812">Transmembrane</keyword>
<dbReference type="Proteomes" id="UP000317494">
    <property type="component" value="Unassembled WGS sequence"/>
</dbReference>
<dbReference type="AlphaFoldDB" id="A0A507CIZ3"/>
<keyword evidence="6" id="KW-1185">Reference proteome</keyword>
<comment type="caution">
    <text evidence="5">The sequence shown here is derived from an EMBL/GenBank/DDBJ whole genome shotgun (WGS) entry which is preliminary data.</text>
</comment>